<evidence type="ECO:0000313" key="4">
    <source>
        <dbReference type="Proteomes" id="UP000057938"/>
    </source>
</evidence>
<gene>
    <name evidence="3" type="ORF">AMC99_02449</name>
</gene>
<dbReference type="InterPro" id="IPR001206">
    <property type="entry name" value="Diacylglycerol_kinase_cat_dom"/>
</dbReference>
<evidence type="ECO:0000259" key="2">
    <source>
        <dbReference type="Pfam" id="PF00781"/>
    </source>
</evidence>
<protein>
    <submittedName>
        <fullName evidence="3">DAG-kinase catalytic domain</fullName>
    </submittedName>
</protein>
<dbReference type="Gene3D" id="3.40.50.10330">
    <property type="entry name" value="Probable inorganic polyphosphate/atp-NAD kinase, domain 1"/>
    <property type="match status" value="1"/>
</dbReference>
<evidence type="ECO:0000256" key="1">
    <source>
        <dbReference type="SAM" id="MobiDB-lite"/>
    </source>
</evidence>
<name>A0A0M4M9Y7_9SPHN</name>
<dbReference type="PATRIC" id="fig|361183.4.peg.2405"/>
<dbReference type="SUPFAM" id="SSF111331">
    <property type="entry name" value="NAD kinase/diacylglycerol kinase-like"/>
    <property type="match status" value="1"/>
</dbReference>
<dbReference type="Proteomes" id="UP000057938">
    <property type="component" value="Chromosome"/>
</dbReference>
<dbReference type="InterPro" id="IPR016064">
    <property type="entry name" value="NAD/diacylglycerol_kinase_sf"/>
</dbReference>
<dbReference type="Pfam" id="PF00781">
    <property type="entry name" value="DAGK_cat"/>
    <property type="match status" value="1"/>
</dbReference>
<reference evidence="3 4" key="1">
    <citation type="submission" date="2015-09" db="EMBL/GenBank/DDBJ databases">
        <title>Complete genome sequence of a benzo[a]pyrene-degrading bacterium Altererythrobacter epoxidivorans CGMCC 1.7731T.</title>
        <authorList>
            <person name="Li Z."/>
            <person name="Cheng H."/>
            <person name="Huo Y."/>
            <person name="Xu X."/>
        </authorList>
    </citation>
    <scope>NUCLEOTIDE SEQUENCE [LARGE SCALE GENOMIC DNA]</scope>
    <source>
        <strain evidence="3 4">CGMCC 1.7731</strain>
    </source>
</reference>
<feature type="domain" description="DAGKc" evidence="2">
    <location>
        <begin position="34"/>
        <end position="143"/>
    </location>
</feature>
<keyword evidence="4" id="KW-1185">Reference proteome</keyword>
<evidence type="ECO:0000313" key="3">
    <source>
        <dbReference type="EMBL" id="ALE17723.1"/>
    </source>
</evidence>
<dbReference type="InterPro" id="IPR017438">
    <property type="entry name" value="ATP-NAD_kinase_N"/>
</dbReference>
<keyword evidence="3" id="KW-0418">Kinase</keyword>
<dbReference type="EMBL" id="CP012669">
    <property type="protein sequence ID" value="ALE17723.1"/>
    <property type="molecule type" value="Genomic_DNA"/>
</dbReference>
<feature type="region of interest" description="Disordered" evidence="1">
    <location>
        <begin position="1"/>
        <end position="49"/>
    </location>
</feature>
<keyword evidence="3" id="KW-0808">Transferase</keyword>
<dbReference type="GO" id="GO:0016301">
    <property type="term" value="F:kinase activity"/>
    <property type="evidence" value="ECO:0007669"/>
    <property type="project" value="UniProtKB-KW"/>
</dbReference>
<sequence>MAKSIYDFAQGSSHPSDGGSESAGTAVGAEHPTVGVIYNPRSHRNKGRDLNCDHTPHVQVVQPGDRSQLPQALQRLADRGVELLVINGGDGTVRDVLTFGAAVFKDNWPTLAVLPKGKTNALAVDLDGPADWSLQEAVDAYDNGRRIRRRPLVVTRLDEEGVPVFGFILGAGVFTLATEAGQGAHKLGAFNSLAVAVTTGWTMLQLFGRSSNRWRKGVKMQLLLGSNRVPMEHSGRGDPANRQILFASTLERFPAGLKPFGALRNGLKIAVLDQVTRRTMAFIPAILMGRMNRNLRKRGIHQLTASSFEMELEDSFILDGEAFPAGRYRVDQGPELEFVAP</sequence>
<dbReference type="STRING" id="361183.AMC99_02449"/>
<dbReference type="RefSeq" id="WP_061928002.1">
    <property type="nucleotide sequence ID" value="NZ_CP012669.1"/>
</dbReference>
<dbReference type="AlphaFoldDB" id="A0A0M4M9Y7"/>
<dbReference type="OrthoDB" id="7209949at2"/>
<proteinExistence type="predicted"/>
<organism evidence="3 4">
    <name type="scientific">Altererythrobacter epoxidivorans</name>
    <dbReference type="NCBI Taxonomy" id="361183"/>
    <lineage>
        <taxon>Bacteria</taxon>
        <taxon>Pseudomonadati</taxon>
        <taxon>Pseudomonadota</taxon>
        <taxon>Alphaproteobacteria</taxon>
        <taxon>Sphingomonadales</taxon>
        <taxon>Erythrobacteraceae</taxon>
        <taxon>Altererythrobacter</taxon>
    </lineage>
</organism>
<accession>A0A0M4M9Y7</accession>
<dbReference type="KEGG" id="aep:AMC99_02449"/>